<evidence type="ECO:0000313" key="3">
    <source>
        <dbReference type="Proteomes" id="UP000612282"/>
    </source>
</evidence>
<dbReference type="InterPro" id="IPR029030">
    <property type="entry name" value="Caspase-like_dom_sf"/>
</dbReference>
<sequence>MTTLYSDGGAGPRIHALVIGVGHYPHCVAYPPGTPESRLAADITPLTTAPSSALAVNRWLLDNLRDDPYVPLGSVETLISGPAPIVVPTPSGGTTVDPATFGNAREAVHRWRGRCDTDEDNVALFFFCGHGWERGDQTLLLEDLGRHPGDFFAGAVNFRRTYLGMRDCRARTQLYFIDACRELPLELLEIAADESRPLLTVRNPLEPPGRPLDAPVFHATTPGLRAYGPPGEPTPFTEAVLDVLGGRGAHQPRWGSWEIHTDRIAPSVRRMMQWNGVADQRPTAEGVTISSRFRTLPGPPAVPFRLSCAPAEALYSARLSLTALDDPANGRVREPRGEPWQNEVPAGNYQVRAEFPPAAYQDVCLYPAFLPPVVDEVIPVEPA</sequence>
<name>A0ABQ3X810_9ACTN</name>
<dbReference type="Gene3D" id="3.40.50.1460">
    <property type="match status" value="1"/>
</dbReference>
<accession>A0ABQ3X810</accession>
<protein>
    <recommendedName>
        <fullName evidence="1">Peptidase C14 caspase domain-containing protein</fullName>
    </recommendedName>
</protein>
<gene>
    <name evidence="2" type="ORF">Aco03nite_030550</name>
</gene>
<evidence type="ECO:0000259" key="1">
    <source>
        <dbReference type="Pfam" id="PF00656"/>
    </source>
</evidence>
<keyword evidence="3" id="KW-1185">Reference proteome</keyword>
<dbReference type="Proteomes" id="UP000612282">
    <property type="component" value="Unassembled WGS sequence"/>
</dbReference>
<proteinExistence type="predicted"/>
<dbReference type="RefSeq" id="WP_203795744.1">
    <property type="nucleotide sequence ID" value="NZ_BAAAQE010000036.1"/>
</dbReference>
<feature type="domain" description="Peptidase C14 caspase" evidence="1">
    <location>
        <begin position="100"/>
        <end position="290"/>
    </location>
</feature>
<dbReference type="EMBL" id="BOMG01000042">
    <property type="protein sequence ID" value="GID54651.1"/>
    <property type="molecule type" value="Genomic_DNA"/>
</dbReference>
<dbReference type="InterPro" id="IPR011600">
    <property type="entry name" value="Pept_C14_caspase"/>
</dbReference>
<organism evidence="2 3">
    <name type="scientific">Actinoplanes couchii</name>
    <dbReference type="NCBI Taxonomy" id="403638"/>
    <lineage>
        <taxon>Bacteria</taxon>
        <taxon>Bacillati</taxon>
        <taxon>Actinomycetota</taxon>
        <taxon>Actinomycetes</taxon>
        <taxon>Micromonosporales</taxon>
        <taxon>Micromonosporaceae</taxon>
        <taxon>Actinoplanes</taxon>
    </lineage>
</organism>
<dbReference type="Pfam" id="PF00656">
    <property type="entry name" value="Peptidase_C14"/>
    <property type="match status" value="1"/>
</dbReference>
<reference evidence="2 3" key="1">
    <citation type="submission" date="2021-01" db="EMBL/GenBank/DDBJ databases">
        <title>Whole genome shotgun sequence of Actinoplanes couchii NBRC 106145.</title>
        <authorList>
            <person name="Komaki H."/>
            <person name="Tamura T."/>
        </authorList>
    </citation>
    <scope>NUCLEOTIDE SEQUENCE [LARGE SCALE GENOMIC DNA]</scope>
    <source>
        <strain evidence="2 3">NBRC 106145</strain>
    </source>
</reference>
<comment type="caution">
    <text evidence="2">The sequence shown here is derived from an EMBL/GenBank/DDBJ whole genome shotgun (WGS) entry which is preliminary data.</text>
</comment>
<evidence type="ECO:0000313" key="2">
    <source>
        <dbReference type="EMBL" id="GID54651.1"/>
    </source>
</evidence>
<dbReference type="SUPFAM" id="SSF52129">
    <property type="entry name" value="Caspase-like"/>
    <property type="match status" value="1"/>
</dbReference>